<organism evidence="2">
    <name type="scientific">Trypanosoma vivax (strain Y486)</name>
    <dbReference type="NCBI Taxonomy" id="1055687"/>
    <lineage>
        <taxon>Eukaryota</taxon>
        <taxon>Discoba</taxon>
        <taxon>Euglenozoa</taxon>
        <taxon>Kinetoplastea</taxon>
        <taxon>Metakinetoplastina</taxon>
        <taxon>Trypanosomatida</taxon>
        <taxon>Trypanosomatidae</taxon>
        <taxon>Trypanosoma</taxon>
        <taxon>Duttonella</taxon>
    </lineage>
</organism>
<feature type="transmembrane region" description="Helical" evidence="1">
    <location>
        <begin position="47"/>
        <end position="72"/>
    </location>
</feature>
<protein>
    <submittedName>
        <fullName evidence="2">Uncharacterized protein</fullName>
    </submittedName>
</protein>
<feature type="transmembrane region" description="Helical" evidence="1">
    <location>
        <begin position="9"/>
        <end position="27"/>
    </location>
</feature>
<dbReference type="EMBL" id="HE573017">
    <property type="protein sequence ID" value="CCC46528.1"/>
    <property type="molecule type" value="Genomic_DNA"/>
</dbReference>
<dbReference type="AlphaFoldDB" id="G0TRG4"/>
<accession>G0TRG4</accession>
<gene>
    <name evidence="2" type="ORF">TVY486_0101760</name>
</gene>
<keyword evidence="1" id="KW-0812">Transmembrane</keyword>
<evidence type="ECO:0000256" key="1">
    <source>
        <dbReference type="SAM" id="Phobius"/>
    </source>
</evidence>
<proteinExistence type="predicted"/>
<keyword evidence="1" id="KW-1133">Transmembrane helix</keyword>
<evidence type="ECO:0000313" key="2">
    <source>
        <dbReference type="EMBL" id="CCC46528.1"/>
    </source>
</evidence>
<sequence length="100" mass="11844">MHANKRQTLQSMAASIPVTLFLLHTYIRTHRYIHMYITTLSSPLSVFLLLFIAFAAVYFSFLTVSYIHYIAWRYFVNIHQSHHLIFLAEVSWKVTENYTS</sequence>
<reference evidence="2" key="1">
    <citation type="journal article" date="2012" name="Proc. Natl. Acad. Sci. U.S.A.">
        <title>Antigenic diversity is generated by distinct evolutionary mechanisms in African trypanosome species.</title>
        <authorList>
            <person name="Jackson A.P."/>
            <person name="Berry A."/>
            <person name="Aslett M."/>
            <person name="Allison H.C."/>
            <person name="Burton P."/>
            <person name="Vavrova-Anderson J."/>
            <person name="Brown R."/>
            <person name="Browne H."/>
            <person name="Corton N."/>
            <person name="Hauser H."/>
            <person name="Gamble J."/>
            <person name="Gilderthorp R."/>
            <person name="Marcello L."/>
            <person name="McQuillan J."/>
            <person name="Otto T.D."/>
            <person name="Quail M.A."/>
            <person name="Sanders M.J."/>
            <person name="van Tonder A."/>
            <person name="Ginger M.L."/>
            <person name="Field M.C."/>
            <person name="Barry J.D."/>
            <person name="Hertz-Fowler C."/>
            <person name="Berriman M."/>
        </authorList>
    </citation>
    <scope>NUCLEOTIDE SEQUENCE</scope>
    <source>
        <strain evidence="2">Y486</strain>
    </source>
</reference>
<keyword evidence="1" id="KW-0472">Membrane</keyword>
<name>G0TRG4_TRYVY</name>